<keyword evidence="6" id="KW-0325">Glycoprotein</keyword>
<feature type="domain" description="EGF-like" evidence="8">
    <location>
        <begin position="56"/>
        <end position="93"/>
    </location>
</feature>
<dbReference type="InterPro" id="IPR018097">
    <property type="entry name" value="EGF_Ca-bd_CS"/>
</dbReference>
<accession>A0A7R9QK61</accession>
<dbReference type="EMBL" id="OC893824">
    <property type="protein sequence ID" value="CAD7647242.1"/>
    <property type="molecule type" value="Genomic_DNA"/>
</dbReference>
<feature type="disulfide bond" evidence="7">
    <location>
        <begin position="6"/>
        <end position="15"/>
    </location>
</feature>
<dbReference type="AlphaFoldDB" id="A0A7R9QK61"/>
<dbReference type="GO" id="GO:0007219">
    <property type="term" value="P:Notch signaling pathway"/>
    <property type="evidence" value="ECO:0007669"/>
    <property type="project" value="TreeGrafter"/>
</dbReference>
<feature type="non-terminal residue" evidence="9">
    <location>
        <position position="179"/>
    </location>
</feature>
<feature type="disulfide bond" evidence="7">
    <location>
        <begin position="159"/>
        <end position="168"/>
    </location>
</feature>
<dbReference type="PROSITE" id="PS00022">
    <property type="entry name" value="EGF_1"/>
    <property type="match status" value="4"/>
</dbReference>
<keyword evidence="4" id="KW-0677">Repeat</keyword>
<feature type="domain" description="EGF-like" evidence="8">
    <location>
        <begin position="18"/>
        <end position="54"/>
    </location>
</feature>
<dbReference type="InterPro" id="IPR000152">
    <property type="entry name" value="EGF-type_Asp/Asn_hydroxyl_site"/>
</dbReference>
<evidence type="ECO:0000259" key="8">
    <source>
        <dbReference type="PROSITE" id="PS50026"/>
    </source>
</evidence>
<feature type="non-terminal residue" evidence="9">
    <location>
        <position position="1"/>
    </location>
</feature>
<dbReference type="InterPro" id="IPR000742">
    <property type="entry name" value="EGF"/>
</dbReference>
<dbReference type="Pfam" id="PF00008">
    <property type="entry name" value="EGF"/>
    <property type="match status" value="2"/>
</dbReference>
<keyword evidence="3" id="KW-0732">Signal</keyword>
<keyword evidence="1" id="KW-0217">Developmental protein</keyword>
<dbReference type="GO" id="GO:0048646">
    <property type="term" value="P:anatomical structure formation involved in morphogenesis"/>
    <property type="evidence" value="ECO:0007669"/>
    <property type="project" value="UniProtKB-ARBA"/>
</dbReference>
<dbReference type="GO" id="GO:0043235">
    <property type="term" value="C:receptor complex"/>
    <property type="evidence" value="ECO:0007669"/>
    <property type="project" value="TreeGrafter"/>
</dbReference>
<dbReference type="InterPro" id="IPR013032">
    <property type="entry name" value="EGF-like_CS"/>
</dbReference>
<dbReference type="PROSITE" id="PS01187">
    <property type="entry name" value="EGF_CA"/>
    <property type="match status" value="1"/>
</dbReference>
<dbReference type="InterPro" id="IPR051355">
    <property type="entry name" value="Notch/Slit_guidance"/>
</dbReference>
<feature type="domain" description="EGF-like" evidence="8">
    <location>
        <begin position="1"/>
        <end position="16"/>
    </location>
</feature>
<keyword evidence="2 7" id="KW-0245">EGF-like domain</keyword>
<evidence type="ECO:0000256" key="3">
    <source>
        <dbReference type="ARBA" id="ARBA00022729"/>
    </source>
</evidence>
<keyword evidence="10" id="KW-1185">Reference proteome</keyword>
<name>A0A7R9QK61_9ACAR</name>
<dbReference type="SMART" id="SM00179">
    <property type="entry name" value="EGF_CA"/>
    <property type="match status" value="3"/>
</dbReference>
<dbReference type="CDD" id="cd00054">
    <property type="entry name" value="EGF_CA"/>
    <property type="match status" value="2"/>
</dbReference>
<dbReference type="GO" id="GO:0001764">
    <property type="term" value="P:neuron migration"/>
    <property type="evidence" value="ECO:0007669"/>
    <property type="project" value="UniProtKB-ARBA"/>
</dbReference>
<dbReference type="PROSITE" id="PS00010">
    <property type="entry name" value="ASX_HYDROXYL"/>
    <property type="match status" value="1"/>
</dbReference>
<evidence type="ECO:0000313" key="9">
    <source>
        <dbReference type="EMBL" id="CAD7647242.1"/>
    </source>
</evidence>
<evidence type="ECO:0000256" key="5">
    <source>
        <dbReference type="ARBA" id="ARBA00023157"/>
    </source>
</evidence>
<feature type="disulfide bond" evidence="7">
    <location>
        <begin position="44"/>
        <end position="53"/>
    </location>
</feature>
<dbReference type="PROSITE" id="PS01186">
    <property type="entry name" value="EGF_2"/>
    <property type="match status" value="3"/>
</dbReference>
<dbReference type="GO" id="GO:0009887">
    <property type="term" value="P:animal organ morphogenesis"/>
    <property type="evidence" value="ECO:0007669"/>
    <property type="project" value="UniProtKB-ARBA"/>
</dbReference>
<evidence type="ECO:0000313" key="10">
    <source>
        <dbReference type="Proteomes" id="UP000759131"/>
    </source>
</evidence>
<dbReference type="GO" id="GO:0005886">
    <property type="term" value="C:plasma membrane"/>
    <property type="evidence" value="ECO:0007669"/>
    <property type="project" value="TreeGrafter"/>
</dbReference>
<comment type="caution">
    <text evidence="7">Lacks conserved residue(s) required for the propagation of feature annotation.</text>
</comment>
<dbReference type="Pfam" id="PF12661">
    <property type="entry name" value="hEGF"/>
    <property type="match status" value="1"/>
</dbReference>
<evidence type="ECO:0000256" key="4">
    <source>
        <dbReference type="ARBA" id="ARBA00022737"/>
    </source>
</evidence>
<reference evidence="9" key="1">
    <citation type="submission" date="2020-11" db="EMBL/GenBank/DDBJ databases">
        <authorList>
            <person name="Tran Van P."/>
        </authorList>
    </citation>
    <scope>NUCLEOTIDE SEQUENCE</scope>
</reference>
<dbReference type="PANTHER" id="PTHR45836:SF23">
    <property type="entry name" value="NEUROGENIC LOCUS NOTCH HOMOLOG PROTEIN 1"/>
    <property type="match status" value="1"/>
</dbReference>
<dbReference type="InterPro" id="IPR001881">
    <property type="entry name" value="EGF-like_Ca-bd_dom"/>
</dbReference>
<dbReference type="Gene3D" id="2.10.25.10">
    <property type="entry name" value="Laminin"/>
    <property type="match status" value="4"/>
</dbReference>
<organism evidence="9">
    <name type="scientific">Medioppia subpectinata</name>
    <dbReference type="NCBI Taxonomy" id="1979941"/>
    <lineage>
        <taxon>Eukaryota</taxon>
        <taxon>Metazoa</taxon>
        <taxon>Ecdysozoa</taxon>
        <taxon>Arthropoda</taxon>
        <taxon>Chelicerata</taxon>
        <taxon>Arachnida</taxon>
        <taxon>Acari</taxon>
        <taxon>Acariformes</taxon>
        <taxon>Sarcoptiformes</taxon>
        <taxon>Oribatida</taxon>
        <taxon>Brachypylina</taxon>
        <taxon>Oppioidea</taxon>
        <taxon>Oppiidae</taxon>
        <taxon>Medioppia</taxon>
    </lineage>
</organism>
<dbReference type="SMART" id="SM00181">
    <property type="entry name" value="EGF"/>
    <property type="match status" value="4"/>
</dbReference>
<proteinExistence type="predicted"/>
<dbReference type="PANTHER" id="PTHR45836">
    <property type="entry name" value="SLIT HOMOLOG"/>
    <property type="match status" value="1"/>
</dbReference>
<evidence type="ECO:0000256" key="1">
    <source>
        <dbReference type="ARBA" id="ARBA00022473"/>
    </source>
</evidence>
<evidence type="ECO:0000256" key="6">
    <source>
        <dbReference type="ARBA" id="ARBA00023180"/>
    </source>
</evidence>
<dbReference type="GO" id="GO:0016358">
    <property type="term" value="P:dendrite development"/>
    <property type="evidence" value="ECO:0007669"/>
    <property type="project" value="UniProtKB-ARBA"/>
</dbReference>
<evidence type="ECO:0000256" key="2">
    <source>
        <dbReference type="ARBA" id="ARBA00022536"/>
    </source>
</evidence>
<feature type="disulfide bond" evidence="7">
    <location>
        <begin position="140"/>
        <end position="157"/>
    </location>
</feature>
<dbReference type="GO" id="GO:0007411">
    <property type="term" value="P:axon guidance"/>
    <property type="evidence" value="ECO:0007669"/>
    <property type="project" value="TreeGrafter"/>
</dbReference>
<dbReference type="GO" id="GO:0043005">
    <property type="term" value="C:neuron projection"/>
    <property type="evidence" value="ECO:0007669"/>
    <property type="project" value="UniProtKB-ARBA"/>
</dbReference>
<feature type="disulfide bond" evidence="7">
    <location>
        <begin position="83"/>
        <end position="92"/>
    </location>
</feature>
<keyword evidence="5 7" id="KW-1015">Disulfide bond</keyword>
<protein>
    <recommendedName>
        <fullName evidence="8">EGF-like domain-containing protein</fullName>
    </recommendedName>
</protein>
<dbReference type="GO" id="GO:0009986">
    <property type="term" value="C:cell surface"/>
    <property type="evidence" value="ECO:0007669"/>
    <property type="project" value="TreeGrafter"/>
</dbReference>
<dbReference type="PROSITE" id="PS50026">
    <property type="entry name" value="EGF_3"/>
    <property type="match status" value="4"/>
</dbReference>
<gene>
    <name evidence="9" type="ORF">OSB1V03_LOCUS21351</name>
</gene>
<feature type="domain" description="EGF-like" evidence="8">
    <location>
        <begin position="130"/>
        <end position="169"/>
    </location>
</feature>
<dbReference type="Proteomes" id="UP000759131">
    <property type="component" value="Unassembled WGS sequence"/>
</dbReference>
<dbReference type="EMBL" id="CAJPIZ010039249">
    <property type="protein sequence ID" value="CAG2121405.1"/>
    <property type="molecule type" value="Genomic_DNA"/>
</dbReference>
<dbReference type="GO" id="GO:0005509">
    <property type="term" value="F:calcium ion binding"/>
    <property type="evidence" value="ECO:0007669"/>
    <property type="project" value="InterPro"/>
</dbReference>
<evidence type="ECO:0000256" key="7">
    <source>
        <dbReference type="PROSITE-ProRule" id="PRU00076"/>
    </source>
</evidence>
<dbReference type="FunFam" id="2.10.25.10:FF:000472">
    <property type="entry name" value="Uncharacterized protein, isoform A"/>
    <property type="match status" value="1"/>
</dbReference>
<dbReference type="FunFam" id="2.10.25.10:FF:000172">
    <property type="entry name" value="FAT atypical cadherin 3"/>
    <property type="match status" value="1"/>
</dbReference>
<dbReference type="OrthoDB" id="6406940at2759"/>
<sequence>GYLCQCPSGFEGVNCELNINDCEHHSCMNNGTCIDEINSYSCLCLTGFDGKICQYMTDPCVLNPCENGATCIKITNETYQCKCPIGFTGGKCHNIRSCHSECHKDFSHCVNEDICACLPNHHSNHAYCDAISDCSIPNLCRNGGTCHINDNRDGYYCQCPQDFTGLICDEKVTFKMSHV</sequence>
<dbReference type="SUPFAM" id="SSF57196">
    <property type="entry name" value="EGF/Laminin"/>
    <property type="match status" value="3"/>
</dbReference>